<feature type="region of interest" description="Disordered" evidence="1">
    <location>
        <begin position="132"/>
        <end position="151"/>
    </location>
</feature>
<feature type="compositionally biased region" description="Low complexity" evidence="1">
    <location>
        <begin position="52"/>
        <end position="65"/>
    </location>
</feature>
<feature type="compositionally biased region" description="Low complexity" evidence="1">
    <location>
        <begin position="139"/>
        <end position="151"/>
    </location>
</feature>
<dbReference type="AlphaFoldDB" id="A0A654ZJJ0"/>
<organism evidence="2 3">
    <name type="scientific">Mycobacterium tuberculosis</name>
    <dbReference type="NCBI Taxonomy" id="1773"/>
    <lineage>
        <taxon>Bacteria</taxon>
        <taxon>Bacillati</taxon>
        <taxon>Actinomycetota</taxon>
        <taxon>Actinomycetes</taxon>
        <taxon>Mycobacteriales</taxon>
        <taxon>Mycobacteriaceae</taxon>
        <taxon>Mycobacterium</taxon>
        <taxon>Mycobacterium tuberculosis complex</taxon>
    </lineage>
</organism>
<evidence type="ECO:0000313" key="3">
    <source>
        <dbReference type="Proteomes" id="UP000050164"/>
    </source>
</evidence>
<feature type="region of interest" description="Disordered" evidence="1">
    <location>
        <begin position="1"/>
        <end position="89"/>
    </location>
</feature>
<dbReference type="Proteomes" id="UP000050164">
    <property type="component" value="Unassembled WGS sequence"/>
</dbReference>
<accession>A0A654ZJJ0</accession>
<dbReference type="EMBL" id="CNFT01000256">
    <property type="protein sequence ID" value="CKR44152.1"/>
    <property type="molecule type" value="Genomic_DNA"/>
</dbReference>
<evidence type="ECO:0000256" key="1">
    <source>
        <dbReference type="SAM" id="MobiDB-lite"/>
    </source>
</evidence>
<gene>
    <name evidence="2" type="ORF">ERS027659_01416</name>
</gene>
<reference evidence="2 3" key="1">
    <citation type="submission" date="2015-03" db="EMBL/GenBank/DDBJ databases">
        <authorList>
            <consortium name="Pathogen Informatics"/>
        </authorList>
    </citation>
    <scope>NUCLEOTIDE SEQUENCE [LARGE SCALE GENOMIC DNA]</scope>
    <source>
        <strain evidence="2 3">Bir 185</strain>
    </source>
</reference>
<feature type="compositionally biased region" description="Low complexity" evidence="1">
    <location>
        <begin position="20"/>
        <end position="34"/>
    </location>
</feature>
<protein>
    <submittedName>
        <fullName evidence="2">Uncharacterized protein</fullName>
    </submittedName>
</protein>
<name>A0A654ZJJ0_MYCTX</name>
<feature type="compositionally biased region" description="Polar residues" evidence="1">
    <location>
        <begin position="1"/>
        <end position="14"/>
    </location>
</feature>
<sequence>MSYQPGCGSSSQRINPVVQASSSTPAADSSFSTSISNRVRDEPYGPISAPPTITTRSAGSTSRSSHCGGGAGVKPRGGDGSAAMAPGASASSSTAAAADICSRALAASSAMSRLASARPPVRSALIGERAAATLDSASHRSSSSAAISSVE</sequence>
<evidence type="ECO:0000313" key="2">
    <source>
        <dbReference type="EMBL" id="CKR44152.1"/>
    </source>
</evidence>
<proteinExistence type="predicted"/>